<feature type="repeat" description="TPR" evidence="1">
    <location>
        <begin position="360"/>
        <end position="393"/>
    </location>
</feature>
<comment type="caution">
    <text evidence="3">The sequence shown here is derived from an EMBL/GenBank/DDBJ whole genome shotgun (WGS) entry which is preliminary data.</text>
</comment>
<feature type="signal peptide" evidence="2">
    <location>
        <begin position="1"/>
        <end position="23"/>
    </location>
</feature>
<name>A0ABU2WDB2_9GAMM</name>
<dbReference type="Gene3D" id="1.25.40.10">
    <property type="entry name" value="Tetratricopeptide repeat domain"/>
    <property type="match status" value="2"/>
</dbReference>
<keyword evidence="1" id="KW-0802">TPR repeat</keyword>
<evidence type="ECO:0000313" key="4">
    <source>
        <dbReference type="Proteomes" id="UP001254608"/>
    </source>
</evidence>
<proteinExistence type="predicted"/>
<keyword evidence="2" id="KW-0732">Signal</keyword>
<feature type="chain" id="PRO_5046510910" evidence="2">
    <location>
        <begin position="24"/>
        <end position="442"/>
    </location>
</feature>
<dbReference type="EMBL" id="JAVRIC010000001">
    <property type="protein sequence ID" value="MDT0495862.1"/>
    <property type="molecule type" value="Genomic_DNA"/>
</dbReference>
<feature type="repeat" description="TPR" evidence="1">
    <location>
        <begin position="75"/>
        <end position="108"/>
    </location>
</feature>
<dbReference type="InterPro" id="IPR011990">
    <property type="entry name" value="TPR-like_helical_dom_sf"/>
</dbReference>
<accession>A0ABU2WDB2</accession>
<dbReference type="PROSITE" id="PS50005">
    <property type="entry name" value="TPR"/>
    <property type="match status" value="2"/>
</dbReference>
<evidence type="ECO:0000313" key="3">
    <source>
        <dbReference type="EMBL" id="MDT0495862.1"/>
    </source>
</evidence>
<dbReference type="InterPro" id="IPR041315">
    <property type="entry name" value="PlcR_TPR"/>
</dbReference>
<gene>
    <name evidence="3" type="ORF">RM530_00570</name>
</gene>
<dbReference type="RefSeq" id="WP_311363254.1">
    <property type="nucleotide sequence ID" value="NZ_JAVRIC010000001.1"/>
</dbReference>
<sequence>MTINRFLPALLAAGLLLGGPASAAKGDNVAGAIDARTFDQLMEAQELTEAGQHSEALKVLDGLKASGKLNGYAQSQMYNFYAFIYANQENYPKAIDAYKQVLGLEDATEGLKLTAKYSIAQMYFQIEDYQACIRFMEDWLKQVDTPTPTAHIMLAQAYYQTEAYDKALSNVSTASKLEAAAGKPIPESWLRLTAALYYAKNDYAKTARVYEELIRRYPKLSYLKQLAGMYSELGEEKKRLAAYDAVYEHGALDKEAEVLNLAYMYLGQDVPYKAGKIIEAGMNAGQIEKSAKNVETLANAWAAASEYKKAVPALQQAAKMSDKGLLYARLAGVYFDAGEYAEAAQAARAADQKGGLKNSASNLMLLGMANFNDKQYEDALQAFRRAKQDKSNYAAASQWEDYTMAEIQRIKALEQAKFELQKRTEQTIQEQQEGEGVIEMRE</sequence>
<reference evidence="3 4" key="1">
    <citation type="submission" date="2023-09" db="EMBL/GenBank/DDBJ databases">
        <authorList>
            <person name="Rey-Velasco X."/>
        </authorList>
    </citation>
    <scope>NUCLEOTIDE SEQUENCE [LARGE SCALE GENOMIC DNA]</scope>
    <source>
        <strain evidence="3 4">W345</strain>
    </source>
</reference>
<dbReference type="Pfam" id="PF18768">
    <property type="entry name" value="RNPP_C"/>
    <property type="match status" value="1"/>
</dbReference>
<protein>
    <submittedName>
        <fullName evidence="3">Tetratricopeptide repeat protein</fullName>
    </submittedName>
</protein>
<keyword evidence="4" id="KW-1185">Reference proteome</keyword>
<dbReference type="InterPro" id="IPR019734">
    <property type="entry name" value="TPR_rpt"/>
</dbReference>
<dbReference type="SMART" id="SM00028">
    <property type="entry name" value="TPR"/>
    <property type="match status" value="4"/>
</dbReference>
<dbReference type="SUPFAM" id="SSF48452">
    <property type="entry name" value="TPR-like"/>
    <property type="match status" value="3"/>
</dbReference>
<evidence type="ECO:0000256" key="2">
    <source>
        <dbReference type="SAM" id="SignalP"/>
    </source>
</evidence>
<evidence type="ECO:0000256" key="1">
    <source>
        <dbReference type="PROSITE-ProRule" id="PRU00339"/>
    </source>
</evidence>
<dbReference type="Proteomes" id="UP001254608">
    <property type="component" value="Unassembled WGS sequence"/>
</dbReference>
<organism evidence="3 4">
    <name type="scientific">Banduia mediterranea</name>
    <dbReference type="NCBI Taxonomy" id="3075609"/>
    <lineage>
        <taxon>Bacteria</taxon>
        <taxon>Pseudomonadati</taxon>
        <taxon>Pseudomonadota</taxon>
        <taxon>Gammaproteobacteria</taxon>
        <taxon>Nevskiales</taxon>
        <taxon>Algiphilaceae</taxon>
        <taxon>Banduia</taxon>
    </lineage>
</organism>